<dbReference type="KEGG" id="pmf:P9303_17611"/>
<sequence>MGIKLAISGASGKTGYRVAEEALKEGNQVRLLLRPNSLLPDNLSQCDLRRLSLADETALDEALEGCDALVLATGARPSADLTGPARVDALGVRQQIASCKRVGVKRVVLVSSLCAGRWLHPLNLFGLILVWKRLGEQALEQSGLDWTVIRPGGLNDREENLEKEGILYTGADCQEDARIPRRLVARCCIEALKTPSSIGRIIEVTSDPDLKRITMQQALKNINALAS</sequence>
<dbReference type="AlphaFoldDB" id="A2CAJ3"/>
<proteinExistence type="predicted"/>
<gene>
    <name evidence="2" type="ordered locus">P9303_17611</name>
</gene>
<evidence type="ECO:0000259" key="1">
    <source>
        <dbReference type="Pfam" id="PF13460"/>
    </source>
</evidence>
<dbReference type="BioCyc" id="PMAR59922:G1G80-1529-MONOMER"/>
<dbReference type="HOGENOM" id="CLU_025711_0_2_3"/>
<dbReference type="Proteomes" id="UP000002274">
    <property type="component" value="Chromosome"/>
</dbReference>
<name>A2CAJ3_PROM3</name>
<evidence type="ECO:0000313" key="3">
    <source>
        <dbReference type="Proteomes" id="UP000002274"/>
    </source>
</evidence>
<dbReference type="Gene3D" id="3.40.50.720">
    <property type="entry name" value="NAD(P)-binding Rossmann-like Domain"/>
    <property type="match status" value="1"/>
</dbReference>
<dbReference type="InterPro" id="IPR036291">
    <property type="entry name" value="NAD(P)-bd_dom_sf"/>
</dbReference>
<dbReference type="CDD" id="cd05243">
    <property type="entry name" value="SDR_a5"/>
    <property type="match status" value="1"/>
</dbReference>
<dbReference type="EMBL" id="CP000554">
    <property type="protein sequence ID" value="ABM78503.1"/>
    <property type="molecule type" value="Genomic_DNA"/>
</dbReference>
<dbReference type="STRING" id="59922.P9303_17611"/>
<dbReference type="Pfam" id="PF13460">
    <property type="entry name" value="NAD_binding_10"/>
    <property type="match status" value="1"/>
</dbReference>
<evidence type="ECO:0000313" key="2">
    <source>
        <dbReference type="EMBL" id="ABM78503.1"/>
    </source>
</evidence>
<reference evidence="2 3" key="1">
    <citation type="journal article" date="2007" name="PLoS Genet.">
        <title>Patterns and implications of gene gain and loss in the evolution of Prochlorococcus.</title>
        <authorList>
            <person name="Kettler G.C."/>
            <person name="Martiny A.C."/>
            <person name="Huang K."/>
            <person name="Zucker J."/>
            <person name="Coleman M.L."/>
            <person name="Rodrigue S."/>
            <person name="Chen F."/>
            <person name="Lapidus A."/>
            <person name="Ferriera S."/>
            <person name="Johnson J."/>
            <person name="Steglich C."/>
            <person name="Church G.M."/>
            <person name="Richardson P."/>
            <person name="Chisholm S.W."/>
        </authorList>
    </citation>
    <scope>NUCLEOTIDE SEQUENCE [LARGE SCALE GENOMIC DNA]</scope>
    <source>
        <strain evidence="2 3">MIT 9303</strain>
    </source>
</reference>
<accession>A2CAJ3</accession>
<dbReference type="PANTHER" id="PTHR15020">
    <property type="entry name" value="FLAVIN REDUCTASE-RELATED"/>
    <property type="match status" value="1"/>
</dbReference>
<organism evidence="2 3">
    <name type="scientific">Prochlorococcus marinus (strain MIT 9303)</name>
    <dbReference type="NCBI Taxonomy" id="59922"/>
    <lineage>
        <taxon>Bacteria</taxon>
        <taxon>Bacillati</taxon>
        <taxon>Cyanobacteriota</taxon>
        <taxon>Cyanophyceae</taxon>
        <taxon>Synechococcales</taxon>
        <taxon>Prochlorococcaceae</taxon>
        <taxon>Prochlorococcus</taxon>
    </lineage>
</organism>
<dbReference type="InterPro" id="IPR016040">
    <property type="entry name" value="NAD(P)-bd_dom"/>
</dbReference>
<protein>
    <submittedName>
        <fullName evidence="2">Putative NADH-flavin reductase</fullName>
    </submittedName>
</protein>
<feature type="domain" description="NAD(P)-binding" evidence="1">
    <location>
        <begin position="9"/>
        <end position="195"/>
    </location>
</feature>
<dbReference type="RefSeq" id="WP_011826390.1">
    <property type="nucleotide sequence ID" value="NC_008820.1"/>
</dbReference>
<dbReference type="SUPFAM" id="SSF51735">
    <property type="entry name" value="NAD(P)-binding Rossmann-fold domains"/>
    <property type="match status" value="1"/>
</dbReference>
<dbReference type="PANTHER" id="PTHR15020:SF11">
    <property type="entry name" value="OS06G0360300 PROTEIN"/>
    <property type="match status" value="1"/>
</dbReference>